<keyword evidence="1" id="KW-0805">Transcription regulation</keyword>
<dbReference type="PANTHER" id="PTHR46796">
    <property type="entry name" value="HTH-TYPE TRANSCRIPTIONAL ACTIVATOR RHAS-RELATED"/>
    <property type="match status" value="1"/>
</dbReference>
<dbReference type="AlphaFoldDB" id="A0A8B4SA37"/>
<name>A0A8B4SA37_COMTE</name>
<organism evidence="5 6">
    <name type="scientific">Comamonas testosteroni</name>
    <name type="common">Pseudomonas testosteroni</name>
    <dbReference type="NCBI Taxonomy" id="285"/>
    <lineage>
        <taxon>Bacteria</taxon>
        <taxon>Pseudomonadati</taxon>
        <taxon>Pseudomonadota</taxon>
        <taxon>Betaproteobacteria</taxon>
        <taxon>Burkholderiales</taxon>
        <taxon>Comamonadaceae</taxon>
        <taxon>Comamonas</taxon>
    </lineage>
</organism>
<keyword evidence="2" id="KW-0238">DNA-binding</keyword>
<evidence type="ECO:0000259" key="4">
    <source>
        <dbReference type="PROSITE" id="PS01124"/>
    </source>
</evidence>
<dbReference type="InterPro" id="IPR018060">
    <property type="entry name" value="HTH_AraC"/>
</dbReference>
<comment type="caution">
    <text evidence="5">The sequence shown here is derived from an EMBL/GenBank/DDBJ whole genome shotgun (WGS) entry which is preliminary data.</text>
</comment>
<keyword evidence="3" id="KW-0804">Transcription</keyword>
<evidence type="ECO:0000313" key="5">
    <source>
        <dbReference type="EMBL" id="SUY79283.1"/>
    </source>
</evidence>
<dbReference type="PRINTS" id="PR00032">
    <property type="entry name" value="HTHARAC"/>
</dbReference>
<keyword evidence="6" id="KW-1185">Reference proteome</keyword>
<dbReference type="InterPro" id="IPR050204">
    <property type="entry name" value="AraC_XylS_family_regulators"/>
</dbReference>
<dbReference type="EMBL" id="UFXL01000001">
    <property type="protein sequence ID" value="SUY79283.1"/>
    <property type="molecule type" value="Genomic_DNA"/>
</dbReference>
<evidence type="ECO:0000256" key="1">
    <source>
        <dbReference type="ARBA" id="ARBA00023015"/>
    </source>
</evidence>
<dbReference type="InterPro" id="IPR009057">
    <property type="entry name" value="Homeodomain-like_sf"/>
</dbReference>
<sequence>MKFQPAMKTHLIQPSATDTPAVQIHLLGRAAYSSRDPVRMHALGIALQRQQGVHAIASDRRVDFDTWPGTLSYTPPGVEVFSESATGGEYLVLRYAAHEADAPGPSRRISQHGQRAALQMAQHLRLLLLSPRPDALAIEQAALRFMACQEGSACGADARPGAGYGRVLERIAAEFDRPLSIADLSAMVDTSPLRFLREFTRLTGMTPHAWITETRLQAARAMMRGSDLPLTQIALECGFNHQSHMGHVFRKHLGLTPGQYRQHHGVKPTPGP</sequence>
<dbReference type="Gene3D" id="1.10.10.60">
    <property type="entry name" value="Homeodomain-like"/>
    <property type="match status" value="2"/>
</dbReference>
<dbReference type="Pfam" id="PF12833">
    <property type="entry name" value="HTH_18"/>
    <property type="match status" value="1"/>
</dbReference>
<reference evidence="5 6" key="1">
    <citation type="submission" date="2018-06" db="EMBL/GenBank/DDBJ databases">
        <authorList>
            <consortium name="Pathogen Informatics"/>
            <person name="Doyle S."/>
        </authorList>
    </citation>
    <scope>NUCLEOTIDE SEQUENCE [LARGE SCALE GENOMIC DNA]</scope>
    <source>
        <strain evidence="5 6">NCTC10698</strain>
    </source>
</reference>
<dbReference type="SMART" id="SM00342">
    <property type="entry name" value="HTH_ARAC"/>
    <property type="match status" value="1"/>
</dbReference>
<dbReference type="GO" id="GO:0043565">
    <property type="term" value="F:sequence-specific DNA binding"/>
    <property type="evidence" value="ECO:0007669"/>
    <property type="project" value="InterPro"/>
</dbReference>
<evidence type="ECO:0000256" key="2">
    <source>
        <dbReference type="ARBA" id="ARBA00023125"/>
    </source>
</evidence>
<gene>
    <name evidence="5" type="primary">rhaR_3</name>
    <name evidence="5" type="ORF">NCTC10698_04218</name>
</gene>
<dbReference type="GO" id="GO:0003700">
    <property type="term" value="F:DNA-binding transcription factor activity"/>
    <property type="evidence" value="ECO:0007669"/>
    <property type="project" value="InterPro"/>
</dbReference>
<dbReference type="PROSITE" id="PS01124">
    <property type="entry name" value="HTH_ARAC_FAMILY_2"/>
    <property type="match status" value="1"/>
</dbReference>
<proteinExistence type="predicted"/>
<dbReference type="SUPFAM" id="SSF46689">
    <property type="entry name" value="Homeodomain-like"/>
    <property type="match status" value="2"/>
</dbReference>
<protein>
    <submittedName>
        <fullName evidence="5">L-rhamnose operon transcriptional activator rhaR</fullName>
    </submittedName>
</protein>
<accession>A0A8B4SA37</accession>
<evidence type="ECO:0000256" key="3">
    <source>
        <dbReference type="ARBA" id="ARBA00023163"/>
    </source>
</evidence>
<feature type="domain" description="HTH araC/xylS-type" evidence="4">
    <location>
        <begin position="165"/>
        <end position="263"/>
    </location>
</feature>
<dbReference type="Proteomes" id="UP000255070">
    <property type="component" value="Unassembled WGS sequence"/>
</dbReference>
<evidence type="ECO:0000313" key="6">
    <source>
        <dbReference type="Proteomes" id="UP000255070"/>
    </source>
</evidence>
<dbReference type="InterPro" id="IPR020449">
    <property type="entry name" value="Tscrpt_reg_AraC-type_HTH"/>
</dbReference>